<protein>
    <recommendedName>
        <fullName evidence="3">YlbF family regulator</fullName>
    </recommendedName>
</protein>
<evidence type="ECO:0000313" key="1">
    <source>
        <dbReference type="EMBL" id="TNM56156.1"/>
    </source>
</evidence>
<gene>
    <name evidence="1" type="ORF">FHQ09_06550</name>
</gene>
<sequence>MLNLSNRIAKSAKVCNDRYTEFLAADREFDRAFAQAYLDYEGPQAEKRYAADKATMTEREARDVADAAHRYADRLSKALQSELMAYQSLNKSILAQFQVAGVGDR</sequence>
<name>A0A5C4X6H3_9MICO</name>
<dbReference type="AlphaFoldDB" id="A0A5C4X6H3"/>
<proteinExistence type="predicted"/>
<evidence type="ECO:0000313" key="2">
    <source>
        <dbReference type="Proteomes" id="UP000314223"/>
    </source>
</evidence>
<evidence type="ECO:0008006" key="3">
    <source>
        <dbReference type="Google" id="ProtNLM"/>
    </source>
</evidence>
<dbReference type="EMBL" id="VDMQ01000003">
    <property type="protein sequence ID" value="TNM56156.1"/>
    <property type="molecule type" value="Genomic_DNA"/>
</dbReference>
<organism evidence="1 2">
    <name type="scientific">Brevibacterium sediminis</name>
    <dbReference type="NCBI Taxonomy" id="1857024"/>
    <lineage>
        <taxon>Bacteria</taxon>
        <taxon>Bacillati</taxon>
        <taxon>Actinomycetota</taxon>
        <taxon>Actinomycetes</taxon>
        <taxon>Micrococcales</taxon>
        <taxon>Brevibacteriaceae</taxon>
        <taxon>Brevibacterium</taxon>
    </lineage>
</organism>
<accession>A0A5C4X6H3</accession>
<dbReference type="Proteomes" id="UP000314223">
    <property type="component" value="Unassembled WGS sequence"/>
</dbReference>
<reference evidence="1 2" key="1">
    <citation type="submission" date="2019-06" db="EMBL/GenBank/DDBJ databases">
        <authorList>
            <person name="Mardanova A.M."/>
            <person name="Pudova D.S."/>
            <person name="Shagimardanova E.I."/>
            <person name="Gogoleva N.E."/>
            <person name="Lutfullin M.T."/>
            <person name="Hadieva G.F."/>
            <person name="Sharipova M.R."/>
        </authorList>
    </citation>
    <scope>NUCLEOTIDE SEQUENCE [LARGE SCALE GENOMIC DNA]</scope>
    <source>
        <strain evidence="1 2">MG-1</strain>
    </source>
</reference>
<comment type="caution">
    <text evidence="1">The sequence shown here is derived from an EMBL/GenBank/DDBJ whole genome shotgun (WGS) entry which is preliminary data.</text>
</comment>